<proteinExistence type="predicted"/>
<evidence type="ECO:0000313" key="2">
    <source>
        <dbReference type="Proteomes" id="UP000184339"/>
    </source>
</evidence>
<accession>A0A1M7REV3</accession>
<evidence type="ECO:0000313" key="1">
    <source>
        <dbReference type="EMBL" id="SHN44815.1"/>
    </source>
</evidence>
<protein>
    <recommendedName>
        <fullName evidence="3">PGAP1-like protein</fullName>
    </recommendedName>
</protein>
<keyword evidence="2" id="KW-1185">Reference proteome</keyword>
<dbReference type="STRING" id="551987.SAMN05192549_1277"/>
<gene>
    <name evidence="1" type="ORF">SAMN05192549_1277</name>
</gene>
<name>A0A1M7REV3_9BURK</name>
<dbReference type="SUPFAM" id="SSF53474">
    <property type="entry name" value="alpha/beta-Hydrolases"/>
    <property type="match status" value="1"/>
</dbReference>
<dbReference type="InterPro" id="IPR029058">
    <property type="entry name" value="AB_hydrolase_fold"/>
</dbReference>
<dbReference type="Gene3D" id="3.40.50.1820">
    <property type="entry name" value="alpha/beta hydrolase"/>
    <property type="match status" value="1"/>
</dbReference>
<dbReference type="Proteomes" id="UP000184339">
    <property type="component" value="Unassembled WGS sequence"/>
</dbReference>
<organism evidence="1 2">
    <name type="scientific">Duganella sacchari</name>
    <dbReference type="NCBI Taxonomy" id="551987"/>
    <lineage>
        <taxon>Bacteria</taxon>
        <taxon>Pseudomonadati</taxon>
        <taxon>Pseudomonadota</taxon>
        <taxon>Betaproteobacteria</taxon>
        <taxon>Burkholderiales</taxon>
        <taxon>Oxalobacteraceae</taxon>
        <taxon>Telluria group</taxon>
        <taxon>Duganella</taxon>
    </lineage>
</organism>
<evidence type="ECO:0008006" key="3">
    <source>
        <dbReference type="Google" id="ProtNLM"/>
    </source>
</evidence>
<reference evidence="2" key="1">
    <citation type="submission" date="2016-11" db="EMBL/GenBank/DDBJ databases">
        <authorList>
            <person name="Varghese N."/>
            <person name="Submissions S."/>
        </authorList>
    </citation>
    <scope>NUCLEOTIDE SEQUENCE [LARGE SCALE GENOMIC DNA]</scope>
    <source>
        <strain evidence="2">Sac-22</strain>
    </source>
</reference>
<dbReference type="EMBL" id="FRCX01000027">
    <property type="protein sequence ID" value="SHN44815.1"/>
    <property type="molecule type" value="Genomic_DNA"/>
</dbReference>
<sequence length="336" mass="36757">MIRVQYFICINLIAQYLIESGNMAEIILVHGIDQQFKSAQALKAEWLPKLSQGLRAAGYGELADQVWKGTGKPPAITVEMAFYGDQFIIKNQQGAAPGELSAEQVDLMEGLATEWLINIANRSSNSTMKAEAVRLSALIEPRYEEVQGLRSLARGVVANLAKVPGVATVGMAFAERAVNTSLSQVSRYLTDVGVRDFAMASIEKLVTEDTKVIIAHSLGSVVAYEAMHRLNQKIPLLITIGSPLGFRSVIYEKLKPQPPSFPKNLKKWVNIADPNDYVAAQPDLSQDFAKGIPQDSIFEGNQVVNNDIDPHSAEKYLASSKVGLYLAEAFNANLSY</sequence>
<dbReference type="AlphaFoldDB" id="A0A1M7REV3"/>